<dbReference type="AlphaFoldDB" id="A0A1S8TFS4"/>
<dbReference type="SUPFAM" id="SSF56349">
    <property type="entry name" value="DNA breaking-rejoining enzymes"/>
    <property type="match status" value="1"/>
</dbReference>
<reference evidence="2 3" key="1">
    <citation type="submission" date="2016-05" db="EMBL/GenBank/DDBJ databases">
        <title>Microbial solvent formation.</title>
        <authorList>
            <person name="Poehlein A."/>
            <person name="Montoya Solano J.D."/>
            <person name="Flitsch S."/>
            <person name="Krabben P."/>
            <person name="Duerre P."/>
            <person name="Daniel R."/>
        </authorList>
    </citation>
    <scope>NUCLEOTIDE SEQUENCE [LARGE SCALE GENOMIC DNA]</scope>
    <source>
        <strain evidence="2 3">DSM 2619</strain>
    </source>
</reference>
<comment type="caution">
    <text evidence="2">The sequence shown here is derived from an EMBL/GenBank/DDBJ whole genome shotgun (WGS) entry which is preliminary data.</text>
</comment>
<organism evidence="2 3">
    <name type="scientific">Clostridium puniceum</name>
    <dbReference type="NCBI Taxonomy" id="29367"/>
    <lineage>
        <taxon>Bacteria</taxon>
        <taxon>Bacillati</taxon>
        <taxon>Bacillota</taxon>
        <taxon>Clostridia</taxon>
        <taxon>Eubacteriales</taxon>
        <taxon>Clostridiaceae</taxon>
        <taxon>Clostridium</taxon>
    </lineage>
</organism>
<dbReference type="InterPro" id="IPR013762">
    <property type="entry name" value="Integrase-like_cat_sf"/>
</dbReference>
<dbReference type="EMBL" id="LZZM01000173">
    <property type="protein sequence ID" value="OOM76469.1"/>
    <property type="molecule type" value="Genomic_DNA"/>
</dbReference>
<sequence>MAKKIILNSSVNDISENMIQERKYDIKYLINNAIKMLNNYDDKYGKKIDVDFLKDKWVFLYEIDYSIQTFDFQEIRECLKFNNDIDIEDFILKTKLWVVNIITRKAIITSHTDFRYFISAVKHTNGFKNENLNKFYDDLNANLIIRFNCLNYVSDDSLFKCITSIKSFLKLYEEEYGHILMKIIELFPDKVRSSSRLLPKFSVFVEFNMYLINWYNEIIENFDESKHNKFYILYLWFNLGCIIPMRPSEFCLIKYDCIGFENGKYYIKFPRLKHQRKGAFRKNIYEEKFAISSTLYDAIQFYKSNVVPETREYLIQISEEFSISVQNKIDIEKNEIHIINDTINEIIKEFTLEIKKNKTENIHNTNESRRNYIYSGDLRHIAIINMMMQGYNRVEIEYLAGHYNTETQYSYINHAETWMNIEVLKLEKSIRDLSDNECVSHMNTFETQEMIEKLMENTFIGKGSSEKYIKLDIGYCKNKDMPCPTYNWKHKGDYFCEYWGISPEELLEKRIIIENDLNDLYNETVDKLIFLKSLYAIRKKDKNQEYQETITSTRNEINSNLKCIAKLRKGVWSEWSQKEEGKEF</sequence>
<keyword evidence="3" id="KW-1185">Reference proteome</keyword>
<keyword evidence="1" id="KW-0233">DNA recombination</keyword>
<accession>A0A1S8TFS4</accession>
<name>A0A1S8TFS4_9CLOT</name>
<protein>
    <submittedName>
        <fullName evidence="2">Phage integrase family protein</fullName>
    </submittedName>
</protein>
<dbReference type="Gene3D" id="1.10.443.10">
    <property type="entry name" value="Intergrase catalytic core"/>
    <property type="match status" value="1"/>
</dbReference>
<evidence type="ECO:0000313" key="2">
    <source>
        <dbReference type="EMBL" id="OOM76469.1"/>
    </source>
</evidence>
<dbReference type="STRING" id="29367.CLPUN_27010"/>
<proteinExistence type="predicted"/>
<evidence type="ECO:0000256" key="1">
    <source>
        <dbReference type="ARBA" id="ARBA00023172"/>
    </source>
</evidence>
<dbReference type="RefSeq" id="WP_158078768.1">
    <property type="nucleotide sequence ID" value="NZ_LZZM01000173.1"/>
</dbReference>
<dbReference type="OrthoDB" id="2207344at2"/>
<dbReference type="GO" id="GO:0003677">
    <property type="term" value="F:DNA binding"/>
    <property type="evidence" value="ECO:0007669"/>
    <property type="project" value="InterPro"/>
</dbReference>
<gene>
    <name evidence="2" type="ORF">CLPUN_27010</name>
</gene>
<dbReference type="GO" id="GO:0006310">
    <property type="term" value="P:DNA recombination"/>
    <property type="evidence" value="ECO:0007669"/>
    <property type="project" value="UniProtKB-KW"/>
</dbReference>
<dbReference type="Proteomes" id="UP000190890">
    <property type="component" value="Unassembled WGS sequence"/>
</dbReference>
<dbReference type="GO" id="GO:0015074">
    <property type="term" value="P:DNA integration"/>
    <property type="evidence" value="ECO:0007669"/>
    <property type="project" value="InterPro"/>
</dbReference>
<dbReference type="InterPro" id="IPR011010">
    <property type="entry name" value="DNA_brk_join_enz"/>
</dbReference>
<evidence type="ECO:0000313" key="3">
    <source>
        <dbReference type="Proteomes" id="UP000190890"/>
    </source>
</evidence>